<feature type="chain" id="PRO_5034464248" description="Anion exchange protein" evidence="17">
    <location>
        <begin position="19"/>
        <end position="947"/>
    </location>
</feature>
<evidence type="ECO:0000256" key="8">
    <source>
        <dbReference type="ARBA" id="ARBA00023053"/>
    </source>
</evidence>
<feature type="transmembrane region" description="Helical" evidence="15">
    <location>
        <begin position="849"/>
        <end position="867"/>
    </location>
</feature>
<evidence type="ECO:0000256" key="2">
    <source>
        <dbReference type="ARBA" id="ARBA00010993"/>
    </source>
</evidence>
<feature type="transmembrane region" description="Helical" evidence="15">
    <location>
        <begin position="520"/>
        <end position="538"/>
    </location>
</feature>
<evidence type="ECO:0000256" key="13">
    <source>
        <dbReference type="ARBA" id="ARBA00036309"/>
    </source>
</evidence>
<evidence type="ECO:0000256" key="1">
    <source>
        <dbReference type="ARBA" id="ARBA00004554"/>
    </source>
</evidence>
<feature type="transmembrane region" description="Helical" evidence="15">
    <location>
        <begin position="803"/>
        <end position="822"/>
    </location>
</feature>
<evidence type="ECO:0000259" key="19">
    <source>
        <dbReference type="Pfam" id="PF07565"/>
    </source>
</evidence>
<evidence type="ECO:0000256" key="10">
    <source>
        <dbReference type="ARBA" id="ARBA00023136"/>
    </source>
</evidence>
<keyword evidence="11" id="KW-0739">Sodium transport</keyword>
<feature type="signal peptide" evidence="17">
    <location>
        <begin position="1"/>
        <end position="18"/>
    </location>
</feature>
<accession>A0A8C2E522</accession>
<dbReference type="GO" id="GO:0016323">
    <property type="term" value="C:basolateral plasma membrane"/>
    <property type="evidence" value="ECO:0007669"/>
    <property type="project" value="UniProtKB-SubCell"/>
</dbReference>
<dbReference type="PANTHER" id="PTHR11453">
    <property type="entry name" value="ANION EXCHANGE PROTEIN"/>
    <property type="match status" value="1"/>
</dbReference>
<evidence type="ECO:0000256" key="12">
    <source>
        <dbReference type="ARBA" id="ARBA00035820"/>
    </source>
</evidence>
<dbReference type="Proteomes" id="UP000694701">
    <property type="component" value="Unplaced"/>
</dbReference>
<evidence type="ECO:0000256" key="16">
    <source>
        <dbReference type="SAM" id="MobiDB-lite"/>
    </source>
</evidence>
<keyword evidence="10 15" id="KW-0472">Membrane</keyword>
<dbReference type="InterPro" id="IPR013769">
    <property type="entry name" value="Band3_cytoplasmic_dom"/>
</dbReference>
<dbReference type="PRINTS" id="PR01231">
    <property type="entry name" value="HCO3TRNSPORT"/>
</dbReference>
<comment type="catalytic activity">
    <reaction evidence="12">
        <text>3 hydrogencarbonate(out) + Na(+)(out) = 3 hydrogencarbonate(in) + Na(+)(in)</text>
        <dbReference type="Rhea" id="RHEA:72219"/>
        <dbReference type="ChEBI" id="CHEBI:17544"/>
        <dbReference type="ChEBI" id="CHEBI:29101"/>
    </reaction>
</comment>
<organism evidence="20 21">
    <name type="scientific">Cyprinus carpio</name>
    <name type="common">Common carp</name>
    <dbReference type="NCBI Taxonomy" id="7962"/>
    <lineage>
        <taxon>Eukaryota</taxon>
        <taxon>Metazoa</taxon>
        <taxon>Chordata</taxon>
        <taxon>Craniata</taxon>
        <taxon>Vertebrata</taxon>
        <taxon>Euteleostomi</taxon>
        <taxon>Actinopterygii</taxon>
        <taxon>Neopterygii</taxon>
        <taxon>Teleostei</taxon>
        <taxon>Ostariophysi</taxon>
        <taxon>Cypriniformes</taxon>
        <taxon>Cyprinidae</taxon>
        <taxon>Cyprininae</taxon>
        <taxon>Cyprinus</taxon>
    </lineage>
</organism>
<dbReference type="InterPro" id="IPR003024">
    <property type="entry name" value="Na/HCO3_transpt"/>
</dbReference>
<feature type="transmembrane region" description="Helical" evidence="15">
    <location>
        <begin position="677"/>
        <end position="696"/>
    </location>
</feature>
<dbReference type="Gene3D" id="3.40.930.10">
    <property type="entry name" value="Mannitol-specific EII, Chain A"/>
    <property type="match status" value="1"/>
</dbReference>
<evidence type="ECO:0000256" key="5">
    <source>
        <dbReference type="ARBA" id="ARBA00022692"/>
    </source>
</evidence>
<feature type="region of interest" description="Disordered" evidence="16">
    <location>
        <begin position="172"/>
        <end position="202"/>
    </location>
</feature>
<protein>
    <recommendedName>
        <fullName evidence="15">Anion exchange protein</fullName>
    </recommendedName>
</protein>
<dbReference type="GO" id="GO:0005452">
    <property type="term" value="F:solute:inorganic anion antiporter activity"/>
    <property type="evidence" value="ECO:0007669"/>
    <property type="project" value="InterPro"/>
</dbReference>
<dbReference type="NCBIfam" id="TIGR00834">
    <property type="entry name" value="ae"/>
    <property type="match status" value="1"/>
</dbReference>
<comment type="similarity">
    <text evidence="2 15">Belongs to the anion exchanger (TC 2.A.31) family.</text>
</comment>
<proteinExistence type="inferred from homology"/>
<keyword evidence="6" id="KW-0769">Symport</keyword>
<feature type="transmembrane region" description="Helical" evidence="15">
    <location>
        <begin position="490"/>
        <end position="508"/>
    </location>
</feature>
<evidence type="ECO:0000256" key="3">
    <source>
        <dbReference type="ARBA" id="ARBA00022448"/>
    </source>
</evidence>
<dbReference type="SUPFAM" id="SSF55804">
    <property type="entry name" value="Phoshotransferase/anion transport protein"/>
    <property type="match status" value="1"/>
</dbReference>
<evidence type="ECO:0000313" key="21">
    <source>
        <dbReference type="Proteomes" id="UP000694701"/>
    </source>
</evidence>
<dbReference type="InterPro" id="IPR011531">
    <property type="entry name" value="HCO3_transpt-like_TM_dom"/>
</dbReference>
<dbReference type="InterPro" id="IPR016152">
    <property type="entry name" value="PTrfase/Anion_transptr"/>
</dbReference>
<keyword evidence="5 15" id="KW-0812">Transmembrane</keyword>
<dbReference type="FunFam" id="3.40.930.10:FF:000002">
    <property type="entry name" value="Anion exchange protein"/>
    <property type="match status" value="1"/>
</dbReference>
<feature type="transmembrane region" description="Helical" evidence="15">
    <location>
        <begin position="591"/>
        <end position="609"/>
    </location>
</feature>
<comment type="function">
    <text evidence="14">Electrogenic sodium/bicarbonate cotransporter with a Na(+):HCO3(-) stoichiometry varying from 1:2 to 1:3. May regulate bicarbonate influx/efflux at the basolateral membrane of cells and regulate intracellular pH.</text>
</comment>
<dbReference type="GO" id="GO:0008510">
    <property type="term" value="F:sodium:bicarbonate symporter activity"/>
    <property type="evidence" value="ECO:0007669"/>
    <property type="project" value="TreeGrafter"/>
</dbReference>
<feature type="compositionally biased region" description="Polar residues" evidence="16">
    <location>
        <begin position="172"/>
        <end position="196"/>
    </location>
</feature>
<evidence type="ECO:0000259" key="18">
    <source>
        <dbReference type="Pfam" id="PF00955"/>
    </source>
</evidence>
<dbReference type="Pfam" id="PF07565">
    <property type="entry name" value="Band_3_cyto"/>
    <property type="match status" value="1"/>
</dbReference>
<comment type="catalytic activity">
    <reaction evidence="13">
        <text>2 hydrogencarbonate(out) + Na(+)(out) = 2 hydrogencarbonate(in) + Na(+)(in)</text>
        <dbReference type="Rhea" id="RHEA:72215"/>
        <dbReference type="ChEBI" id="CHEBI:17544"/>
        <dbReference type="ChEBI" id="CHEBI:29101"/>
    </reaction>
</comment>
<feature type="region of interest" description="Disordered" evidence="16">
    <location>
        <begin position="891"/>
        <end position="922"/>
    </location>
</feature>
<dbReference type="FunFam" id="1.10.287.570:FF:000001">
    <property type="entry name" value="Anion exchange protein"/>
    <property type="match status" value="1"/>
</dbReference>
<dbReference type="Gene3D" id="1.10.287.570">
    <property type="entry name" value="Helical hairpin bin"/>
    <property type="match status" value="1"/>
</dbReference>
<feature type="transmembrane region" description="Helical" evidence="15">
    <location>
        <begin position="407"/>
        <end position="429"/>
    </location>
</feature>
<comment type="subcellular location">
    <subcellularLocation>
        <location evidence="1">Basolateral cell membrane</location>
        <topology evidence="1">Multi-pass membrane protein</topology>
    </subcellularLocation>
    <subcellularLocation>
        <location evidence="15">Membrane</location>
        <topology evidence="15">Multi-pass membrane protein</topology>
    </subcellularLocation>
</comment>
<evidence type="ECO:0000256" key="9">
    <source>
        <dbReference type="ARBA" id="ARBA00023065"/>
    </source>
</evidence>
<dbReference type="GO" id="GO:0008509">
    <property type="term" value="F:monoatomic anion transmembrane transporter activity"/>
    <property type="evidence" value="ECO:0007669"/>
    <property type="project" value="InterPro"/>
</dbReference>
<dbReference type="GO" id="GO:0051453">
    <property type="term" value="P:regulation of intracellular pH"/>
    <property type="evidence" value="ECO:0007669"/>
    <property type="project" value="TreeGrafter"/>
</dbReference>
<dbReference type="Pfam" id="PF00955">
    <property type="entry name" value="HCO3_cotransp"/>
    <property type="match status" value="1"/>
</dbReference>
<feature type="transmembrane region" description="Helical" evidence="15">
    <location>
        <begin position="629"/>
        <end position="647"/>
    </location>
</feature>
<keyword evidence="3 15" id="KW-0813">Transport</keyword>
<feature type="transmembrane region" description="Helical" evidence="15">
    <location>
        <begin position="777"/>
        <end position="796"/>
    </location>
</feature>
<sequence>LSCSLVFLGLSYPWFVVSLSVSPAAERIRFILGEDDSGPPPPQLFTELDELLAVDGQEMEWTETARWIKFEEKVEKGGERWSKPHVATLSLHSLFQLKNCIEKGTIKLDMEANSLQQIVEMITDSQIESGQLKADLKEMVMYTLLRKHRHQTKKSNLRSLADIGKSVSSASRLFSSQENGSPTTAHRNLTSNSLNDLSDKPEKDQLNNKFMKKVPRDAEASNVLVGEVDFLDAPFVAFVRLQQAVMLGGLTEVPVPTRFLFILLGPKGKAKSYREIGRAIATLMSDEVFHDIAYKAKDRGDLLAGIDEFLDEVIVLPPGEWDPDIRIEPPKSIPSADKRKNNIAGGEGLQMNGGAPHDGSPAGGGGHAVGDELKFTGKFCGGLILDVKRKLPFYASDFYDALNIQSLSAILFIYLGTVTNAITFGGLLGDATDNMQGVLESFVGTALTGAVFCLFAGQPLTILSSTGPVLVFERLLFNFSKDNDFDYLEFRLWIGLWSAFFCLVLVATDASFLVQYFTRFTEEGFSALISFIFIYDAFKKMLKLAHYHPINTDFNMDLHHLNATWASLTRSECLEWGGQLLGPACEFIPDITLMSFILFFGTYTCSMGLKKFKTSQFFPTTVRKMISDFAIILAILIFCGVDALVGVDTPKLIVPSEFKPTSPNRGWFVPPFGGNPWWVYLVSFLPALLVTILVFMDQQITAVIVNRKEHKLKKGAGYHLDLFWVSILLIVCSFMGLPWYVAATVISIAHIDSIKMETETSAPGEQPKFLGVREQRVTGTMVFILTGLSVLMAPILKFIPMPVLYGVFLYMGVASLNGVQFMDRLQLLLMPAKHQPDLIYLRHVPLRRVHLFTFIQVCVCILALVAVRKAMDYVFSQHDLSYLDDIMPEKDKKKKEDEKKKKKKKGSIDSDMNDSDFPANENVPSIKISMEAMEQEPVLGEKPSDRE</sequence>
<keyword evidence="4" id="KW-1003">Cell membrane</keyword>
<evidence type="ECO:0000256" key="6">
    <source>
        <dbReference type="ARBA" id="ARBA00022847"/>
    </source>
</evidence>
<dbReference type="PANTHER" id="PTHR11453:SF10">
    <property type="entry name" value="ELECTROGENIC SODIUM BICARBONATE COTRANSPORTER 1"/>
    <property type="match status" value="1"/>
</dbReference>
<evidence type="ECO:0000256" key="11">
    <source>
        <dbReference type="ARBA" id="ARBA00023201"/>
    </source>
</evidence>
<feature type="transmembrane region" description="Helical" evidence="15">
    <location>
        <begin position="717"/>
        <end position="741"/>
    </location>
</feature>
<feature type="transmembrane region" description="Helical" evidence="15">
    <location>
        <begin position="441"/>
        <end position="470"/>
    </location>
</feature>
<keyword evidence="17" id="KW-0732">Signal</keyword>
<dbReference type="InterPro" id="IPR003020">
    <property type="entry name" value="HCO3_transpt_euk"/>
</dbReference>
<dbReference type="AlphaFoldDB" id="A0A8C2E522"/>
<evidence type="ECO:0000256" key="14">
    <source>
        <dbReference type="ARBA" id="ARBA00037277"/>
    </source>
</evidence>
<keyword evidence="8" id="KW-0915">Sodium</keyword>
<evidence type="ECO:0000256" key="15">
    <source>
        <dbReference type="RuleBase" id="RU362035"/>
    </source>
</evidence>
<feature type="domain" description="Bicarbonate transporter-like transmembrane" evidence="18">
    <location>
        <begin position="378"/>
        <end position="888"/>
    </location>
</feature>
<feature type="domain" description="Band 3 cytoplasmic" evidence="19">
    <location>
        <begin position="43"/>
        <end position="323"/>
    </location>
</feature>
<name>A0A8C2E522_CYPCA</name>
<dbReference type="Ensembl" id="ENSCCRT00020036272.1">
    <property type="protein sequence ID" value="ENSCCRP00020033170.1"/>
    <property type="gene ID" value="ENSCCRG00020010142.1"/>
</dbReference>
<evidence type="ECO:0000313" key="20">
    <source>
        <dbReference type="Ensembl" id="ENSCCRP00020033170.1"/>
    </source>
</evidence>
<dbReference type="PRINTS" id="PR01232">
    <property type="entry name" value="NAHCO3TRSPRT"/>
</dbReference>
<keyword evidence="9 15" id="KW-0406">Ion transport</keyword>
<keyword evidence="7 15" id="KW-1133">Transmembrane helix</keyword>
<evidence type="ECO:0000256" key="7">
    <source>
        <dbReference type="ARBA" id="ARBA00022989"/>
    </source>
</evidence>
<evidence type="ECO:0000256" key="17">
    <source>
        <dbReference type="SAM" id="SignalP"/>
    </source>
</evidence>
<feature type="region of interest" description="Disordered" evidence="16">
    <location>
        <begin position="326"/>
        <end position="366"/>
    </location>
</feature>
<evidence type="ECO:0000256" key="4">
    <source>
        <dbReference type="ARBA" id="ARBA00022475"/>
    </source>
</evidence>
<reference evidence="20" key="1">
    <citation type="submission" date="2025-08" db="UniProtKB">
        <authorList>
            <consortium name="Ensembl"/>
        </authorList>
    </citation>
    <scope>IDENTIFICATION</scope>
</reference>